<dbReference type="InterPro" id="IPR020845">
    <property type="entry name" value="AMP-binding_CS"/>
</dbReference>
<dbReference type="Gramene" id="KGN65444">
    <property type="protein sequence ID" value="KGN65444"/>
    <property type="gene ID" value="Csa_1G423020"/>
</dbReference>
<evidence type="ECO:0000313" key="10">
    <source>
        <dbReference type="Proteomes" id="UP000029981"/>
    </source>
</evidence>
<protein>
    <recommendedName>
        <fullName evidence="2">4-coumarate--CoA ligase</fullName>
        <ecNumber evidence="2">6.2.1.12</ecNumber>
    </recommendedName>
</protein>
<reference evidence="9 10" key="1">
    <citation type="journal article" date="2009" name="Nat. Genet.">
        <title>The genome of the cucumber, Cucumis sativus L.</title>
        <authorList>
            <person name="Huang S."/>
            <person name="Li R."/>
            <person name="Zhang Z."/>
            <person name="Li L."/>
            <person name="Gu X."/>
            <person name="Fan W."/>
            <person name="Lucas W.J."/>
            <person name="Wang X."/>
            <person name="Xie B."/>
            <person name="Ni P."/>
            <person name="Ren Y."/>
            <person name="Zhu H."/>
            <person name="Li J."/>
            <person name="Lin K."/>
            <person name="Jin W."/>
            <person name="Fei Z."/>
            <person name="Li G."/>
            <person name="Staub J."/>
            <person name="Kilian A."/>
            <person name="van der Vossen E.A."/>
            <person name="Wu Y."/>
            <person name="Guo J."/>
            <person name="He J."/>
            <person name="Jia Z."/>
            <person name="Ren Y."/>
            <person name="Tian G."/>
            <person name="Lu Y."/>
            <person name="Ruan J."/>
            <person name="Qian W."/>
            <person name="Wang M."/>
            <person name="Huang Q."/>
            <person name="Li B."/>
            <person name="Xuan Z."/>
            <person name="Cao J."/>
            <person name="Asan"/>
            <person name="Wu Z."/>
            <person name="Zhang J."/>
            <person name="Cai Q."/>
            <person name="Bai Y."/>
            <person name="Zhao B."/>
            <person name="Han Y."/>
            <person name="Li Y."/>
            <person name="Li X."/>
            <person name="Wang S."/>
            <person name="Shi Q."/>
            <person name="Liu S."/>
            <person name="Cho W.K."/>
            <person name="Kim J.Y."/>
            <person name="Xu Y."/>
            <person name="Heller-Uszynska K."/>
            <person name="Miao H."/>
            <person name="Cheng Z."/>
            <person name="Zhang S."/>
            <person name="Wu J."/>
            <person name="Yang Y."/>
            <person name="Kang H."/>
            <person name="Li M."/>
            <person name="Liang H."/>
            <person name="Ren X."/>
            <person name="Shi Z."/>
            <person name="Wen M."/>
            <person name="Jian M."/>
            <person name="Yang H."/>
            <person name="Zhang G."/>
            <person name="Yang Z."/>
            <person name="Chen R."/>
            <person name="Liu S."/>
            <person name="Li J."/>
            <person name="Ma L."/>
            <person name="Liu H."/>
            <person name="Zhou Y."/>
            <person name="Zhao J."/>
            <person name="Fang X."/>
            <person name="Li G."/>
            <person name="Fang L."/>
            <person name="Li Y."/>
            <person name="Liu D."/>
            <person name="Zheng H."/>
            <person name="Zhang Y."/>
            <person name="Qin N."/>
            <person name="Li Z."/>
            <person name="Yang G."/>
            <person name="Yang S."/>
            <person name="Bolund L."/>
            <person name="Kristiansen K."/>
            <person name="Zheng H."/>
            <person name="Li S."/>
            <person name="Zhang X."/>
            <person name="Yang H."/>
            <person name="Wang J."/>
            <person name="Sun R."/>
            <person name="Zhang B."/>
            <person name="Jiang S."/>
            <person name="Wang J."/>
            <person name="Du Y."/>
            <person name="Li S."/>
        </authorList>
    </citation>
    <scope>NUCLEOTIDE SEQUENCE [LARGE SCALE GENOMIC DNA]</scope>
    <source>
        <strain evidence="10">cv. 9930</strain>
    </source>
</reference>
<sequence length="546" mass="59556">MAAADASSPEFIFRSKLPEIPISTHLPLHTYCFENISEFKHRPCLINAATGHIYTYGEVQATSRRVAAGLHKLGIGKGDVIMLLLQNTPEFVLAFLGASYLGAAATMANPFFMQSEIAKQAVSSGAKVIITQAAFAEKVKNLSQENEMIIKVIFIDDNDPPQFSSLIEDVAKEEELEMGDVKISPEDVVALPYSSGTTGLPKGVMLTHKGLVTSVAQQVDGENPHLHIRSDDVVLCLLPLFHIYSLNSIMMCALRVGAAILLVQKFDVNSLVELVSKYKVTFAPFVPPIVLAIAKSPAVDHFDMSSLRIVLSGAAPLGKNLEDAFRAKLPHVILGQGYGMTEAGSVMTMSLAFVKEGFGIKSGGCGTIMRNSEMKILNLQTGESLPRNQTGEICIRSSQMMKGYLNDEDATKAIIDEDGWLHTGDIGFVDDDDELFIVDRLKELIKYKGFQVAPAELEALLISHAHIADAAVIPMNDEVAGEVPVAFIVRFDGSNITEDEIKQFISKQVVFYKRINRVFFVDSIPKSPSGKILRRQLRALLAASIS</sequence>
<reference evidence="9 10" key="3">
    <citation type="journal article" date="2010" name="BMC Genomics">
        <title>Transcriptome sequencing and comparative analysis of cucumber flowers with different sex types.</title>
        <authorList>
            <person name="Guo S."/>
            <person name="Zheng Y."/>
            <person name="Joung J.G."/>
            <person name="Liu S."/>
            <person name="Zhang Z."/>
            <person name="Crasta O.R."/>
            <person name="Sobral B.W."/>
            <person name="Xu Y."/>
            <person name="Huang S."/>
            <person name="Fei Z."/>
        </authorList>
    </citation>
    <scope>NUCLEOTIDE SEQUENCE [LARGE SCALE GENOMIC DNA]</scope>
    <source>
        <strain evidence="10">cv. 9930</strain>
    </source>
</reference>
<proteinExistence type="inferred from homology"/>
<evidence type="ECO:0000256" key="2">
    <source>
        <dbReference type="ARBA" id="ARBA00012959"/>
    </source>
</evidence>
<dbReference type="PANTHER" id="PTHR24096">
    <property type="entry name" value="LONG-CHAIN-FATTY-ACID--COA LIGASE"/>
    <property type="match status" value="1"/>
</dbReference>
<evidence type="ECO:0000256" key="3">
    <source>
        <dbReference type="ARBA" id="ARBA00022598"/>
    </source>
</evidence>
<dbReference type="Gene3D" id="3.40.50.12780">
    <property type="entry name" value="N-terminal domain of ligase-like"/>
    <property type="match status" value="1"/>
</dbReference>
<evidence type="ECO:0000259" key="7">
    <source>
        <dbReference type="Pfam" id="PF00501"/>
    </source>
</evidence>
<dbReference type="InterPro" id="IPR025110">
    <property type="entry name" value="AMP-bd_C"/>
</dbReference>
<evidence type="ECO:0000256" key="4">
    <source>
        <dbReference type="ARBA" id="ARBA00022741"/>
    </source>
</evidence>
<dbReference type="PROSITE" id="PS00455">
    <property type="entry name" value="AMP_BINDING"/>
    <property type="match status" value="1"/>
</dbReference>
<dbReference type="InterPro" id="IPR045851">
    <property type="entry name" value="AMP-bd_C_sf"/>
</dbReference>
<dbReference type="EC" id="6.2.1.12" evidence="2"/>
<comment type="catalytic activity">
    <reaction evidence="6">
        <text>(E)-4-coumarate + ATP + CoA = (E)-4-coumaroyl-CoA + AMP + diphosphate</text>
        <dbReference type="Rhea" id="RHEA:19641"/>
        <dbReference type="ChEBI" id="CHEBI:12876"/>
        <dbReference type="ChEBI" id="CHEBI:30616"/>
        <dbReference type="ChEBI" id="CHEBI:33019"/>
        <dbReference type="ChEBI" id="CHEBI:57287"/>
        <dbReference type="ChEBI" id="CHEBI:85008"/>
        <dbReference type="ChEBI" id="CHEBI:456215"/>
        <dbReference type="EC" id="6.2.1.12"/>
    </reaction>
    <physiologicalReaction direction="left-to-right" evidence="6">
        <dbReference type="Rhea" id="RHEA:19642"/>
    </physiologicalReaction>
</comment>
<evidence type="ECO:0000256" key="5">
    <source>
        <dbReference type="ARBA" id="ARBA00022840"/>
    </source>
</evidence>
<dbReference type="Pfam" id="PF13193">
    <property type="entry name" value="AMP-binding_C"/>
    <property type="match status" value="1"/>
</dbReference>
<dbReference type="Gene3D" id="3.30.300.30">
    <property type="match status" value="1"/>
</dbReference>
<evidence type="ECO:0000256" key="1">
    <source>
        <dbReference type="ARBA" id="ARBA00006432"/>
    </source>
</evidence>
<gene>
    <name evidence="9" type="ORF">Csa_1G423020</name>
</gene>
<dbReference type="AlphaFoldDB" id="A0A0A0LWT6"/>
<reference evidence="9 10" key="2">
    <citation type="journal article" date="2009" name="PLoS ONE">
        <title>An integrated genetic and cytogenetic map of the cucumber genome.</title>
        <authorList>
            <person name="Ren Y."/>
            <person name="Zhang Z."/>
            <person name="Liu J."/>
            <person name="Staub J.E."/>
            <person name="Han Y."/>
            <person name="Cheng Z."/>
            <person name="Li X."/>
            <person name="Lu J."/>
            <person name="Miao H."/>
            <person name="Kang H."/>
            <person name="Xie B."/>
            <person name="Gu X."/>
            <person name="Wang X."/>
            <person name="Du Y."/>
            <person name="Jin W."/>
            <person name="Huang S."/>
        </authorList>
    </citation>
    <scope>NUCLEOTIDE SEQUENCE [LARGE SCALE GENOMIC DNA]</scope>
    <source>
        <strain evidence="10">cv. 9930</strain>
    </source>
</reference>
<name>A0A0A0LWT6_CUCSA</name>
<dbReference type="InterPro" id="IPR042099">
    <property type="entry name" value="ANL_N_sf"/>
</dbReference>
<dbReference type="FunFam" id="3.40.50.12780:FF:000003">
    <property type="entry name" value="Long-chain-fatty-acid--CoA ligase FadD"/>
    <property type="match status" value="1"/>
</dbReference>
<dbReference type="eggNOG" id="KOG1176">
    <property type="taxonomic scope" value="Eukaryota"/>
</dbReference>
<feature type="domain" description="AMP-dependent synthetase/ligase" evidence="7">
    <location>
        <begin position="34"/>
        <end position="405"/>
    </location>
</feature>
<keyword evidence="5" id="KW-0067">ATP-binding</keyword>
<dbReference type="GO" id="GO:0016405">
    <property type="term" value="F:CoA-ligase activity"/>
    <property type="evidence" value="ECO:0000318"/>
    <property type="project" value="GO_Central"/>
</dbReference>
<dbReference type="EMBL" id="CM002922">
    <property type="protein sequence ID" value="KGN65444.1"/>
    <property type="molecule type" value="Genomic_DNA"/>
</dbReference>
<dbReference type="InterPro" id="IPR000873">
    <property type="entry name" value="AMP-dep_synth/lig_dom"/>
</dbReference>
<dbReference type="STRING" id="3659.A0A0A0LWT6"/>
<dbReference type="SUPFAM" id="SSF56801">
    <property type="entry name" value="Acetyl-CoA synthetase-like"/>
    <property type="match status" value="1"/>
</dbReference>
<organism evidence="9 10">
    <name type="scientific">Cucumis sativus</name>
    <name type="common">Cucumber</name>
    <dbReference type="NCBI Taxonomy" id="3659"/>
    <lineage>
        <taxon>Eukaryota</taxon>
        <taxon>Viridiplantae</taxon>
        <taxon>Streptophyta</taxon>
        <taxon>Embryophyta</taxon>
        <taxon>Tracheophyta</taxon>
        <taxon>Spermatophyta</taxon>
        <taxon>Magnoliopsida</taxon>
        <taxon>eudicotyledons</taxon>
        <taxon>Gunneridae</taxon>
        <taxon>Pentapetalae</taxon>
        <taxon>rosids</taxon>
        <taxon>fabids</taxon>
        <taxon>Cucurbitales</taxon>
        <taxon>Cucurbitaceae</taxon>
        <taxon>Benincaseae</taxon>
        <taxon>Cucumis</taxon>
    </lineage>
</organism>
<accession>A0A0A0LWT6</accession>
<dbReference type="OrthoDB" id="10253869at2759"/>
<dbReference type="CDD" id="cd05904">
    <property type="entry name" value="4CL"/>
    <property type="match status" value="1"/>
</dbReference>
<keyword evidence="3" id="KW-0436">Ligase</keyword>
<evidence type="ECO:0000259" key="8">
    <source>
        <dbReference type="Pfam" id="PF13193"/>
    </source>
</evidence>
<dbReference type="KEGG" id="csv:101218077"/>
<dbReference type="GO" id="GO:0016207">
    <property type="term" value="F:4-coumarate-CoA ligase activity"/>
    <property type="evidence" value="ECO:0007669"/>
    <property type="project" value="UniProtKB-EC"/>
</dbReference>
<keyword evidence="10" id="KW-1185">Reference proteome</keyword>
<keyword evidence="4" id="KW-0547">Nucleotide-binding</keyword>
<dbReference type="PANTHER" id="PTHR24096:SF149">
    <property type="entry name" value="AMP-BINDING DOMAIN-CONTAINING PROTEIN-RELATED"/>
    <property type="match status" value="1"/>
</dbReference>
<dbReference type="Pfam" id="PF00501">
    <property type="entry name" value="AMP-binding"/>
    <property type="match status" value="1"/>
</dbReference>
<evidence type="ECO:0000313" key="9">
    <source>
        <dbReference type="EMBL" id="KGN65444.1"/>
    </source>
</evidence>
<feature type="domain" description="AMP-binding enzyme C-terminal" evidence="8">
    <location>
        <begin position="456"/>
        <end position="531"/>
    </location>
</feature>
<dbReference type="FunFam" id="3.30.300.30:FF:000007">
    <property type="entry name" value="4-coumarate--CoA ligase 2"/>
    <property type="match status" value="1"/>
</dbReference>
<dbReference type="OMA" id="TIDKECW"/>
<reference evidence="9 10" key="4">
    <citation type="journal article" date="2011" name="BMC Genomics">
        <title>RNA-Seq improves annotation of protein-coding genes in the cucumber genome.</title>
        <authorList>
            <person name="Li Z."/>
            <person name="Zhang Z."/>
            <person name="Yan P."/>
            <person name="Huang S."/>
            <person name="Fei Z."/>
            <person name="Lin K."/>
        </authorList>
    </citation>
    <scope>NUCLEOTIDE SEQUENCE [LARGE SCALE GENOMIC DNA]</scope>
    <source>
        <strain evidence="10">cv. 9930</strain>
    </source>
</reference>
<evidence type="ECO:0000256" key="6">
    <source>
        <dbReference type="ARBA" id="ARBA00034252"/>
    </source>
</evidence>
<dbReference type="Proteomes" id="UP000029981">
    <property type="component" value="Chromosome 1"/>
</dbReference>
<dbReference type="GO" id="GO:0005524">
    <property type="term" value="F:ATP binding"/>
    <property type="evidence" value="ECO:0007669"/>
    <property type="project" value="UniProtKB-KW"/>
</dbReference>
<comment type="similarity">
    <text evidence="1">Belongs to the ATP-dependent AMP-binding enzyme family.</text>
</comment>